<dbReference type="Proteomes" id="UP001295684">
    <property type="component" value="Unassembled WGS sequence"/>
</dbReference>
<dbReference type="GO" id="GO:0005839">
    <property type="term" value="C:proteasome core complex"/>
    <property type="evidence" value="ECO:0007669"/>
    <property type="project" value="InterPro"/>
</dbReference>
<name>A0AAD1XRE8_EUPCR</name>
<sequence>MELPYIDNLELGGFNFDNTLRNEAIKKQTGKEPIATSTGTTIVGIAYKDGVVMAADTRATAGPTVGDKNCFKLHYLAPNIWCAGCGTAADCDHVTEMIKRDLELHRLNTGSQNRIATAVTKFSSHLFNYMGHIGAGIILGGIDVKGPQVWSIDPHGHTIAMPYHTQGSGSLAAMGIIENEYREEDGELVMTEEEAIDLATRAIEAGIYNDLGSGSNVDYVVINREGHKIKRSHKSDNKKLFTHPVGYNFPKGTTEVLETSVVPLDIEDGQAPMEL</sequence>
<dbReference type="InterPro" id="IPR000243">
    <property type="entry name" value="Pept_T1A_subB"/>
</dbReference>
<keyword evidence="6 9" id="KW-0647">Proteasome</keyword>
<dbReference type="InterPro" id="IPR029055">
    <property type="entry name" value="Ntn_hydrolases_N"/>
</dbReference>
<evidence type="ECO:0000256" key="5">
    <source>
        <dbReference type="ARBA" id="ARBA00022801"/>
    </source>
</evidence>
<evidence type="ECO:0000256" key="3">
    <source>
        <dbReference type="ARBA" id="ARBA00022670"/>
    </source>
</evidence>
<comment type="function">
    <text evidence="9">Component of the proteasome, a multicatalytic proteinase complex which is characterized by its ability to cleave peptides with Arg, Phe, Tyr, Leu, and Glu adjacent to the leaving group at neutral or slightly basic pH. The proteasome has an ATP-dependent proteolytic activity.</text>
</comment>
<comment type="similarity">
    <text evidence="9">Belongs to the peptidase T1B family.</text>
</comment>
<keyword evidence="7 9" id="KW-0539">Nucleus</keyword>
<dbReference type="InterPro" id="IPR023333">
    <property type="entry name" value="Proteasome_suB-type"/>
</dbReference>
<comment type="subcellular location">
    <subcellularLocation>
        <location evidence="9">Cytoplasm</location>
    </subcellularLocation>
    <subcellularLocation>
        <location evidence="9">Nucleus</location>
    </subcellularLocation>
</comment>
<dbReference type="AlphaFoldDB" id="A0AAD1XRE8"/>
<feature type="active site" description="Nucleophile" evidence="8">
    <location>
        <position position="40"/>
    </location>
</feature>
<evidence type="ECO:0000256" key="2">
    <source>
        <dbReference type="ARBA" id="ARBA00022490"/>
    </source>
</evidence>
<dbReference type="EMBL" id="CAMPGE010019132">
    <property type="protein sequence ID" value="CAI2377487.1"/>
    <property type="molecule type" value="Genomic_DNA"/>
</dbReference>
<evidence type="ECO:0000256" key="7">
    <source>
        <dbReference type="ARBA" id="ARBA00023242"/>
    </source>
</evidence>
<dbReference type="PRINTS" id="PR00141">
    <property type="entry name" value="PROTEASOME"/>
</dbReference>
<dbReference type="PROSITE" id="PS00854">
    <property type="entry name" value="PROTEASOME_BETA_1"/>
    <property type="match status" value="1"/>
</dbReference>
<comment type="caution">
    <text evidence="10">The sequence shown here is derived from an EMBL/GenBank/DDBJ whole genome shotgun (WGS) entry which is preliminary data.</text>
</comment>
<accession>A0AAD1XRE8</accession>
<dbReference type="Gene3D" id="3.60.20.10">
    <property type="entry name" value="Glutamine Phosphoribosylpyrophosphate, subunit 1, domain 1"/>
    <property type="match status" value="1"/>
</dbReference>
<proteinExistence type="inferred from homology"/>
<evidence type="ECO:0000256" key="8">
    <source>
        <dbReference type="PIRSR" id="PIRSR600243-1"/>
    </source>
</evidence>
<evidence type="ECO:0000256" key="9">
    <source>
        <dbReference type="RuleBase" id="RU004203"/>
    </source>
</evidence>
<comment type="catalytic activity">
    <reaction evidence="1">
        <text>Cleavage of peptide bonds with very broad specificity.</text>
        <dbReference type="EC" id="3.4.25.1"/>
    </reaction>
</comment>
<keyword evidence="4" id="KW-0888">Threonine protease</keyword>
<dbReference type="SUPFAM" id="SSF56235">
    <property type="entry name" value="N-terminal nucleophile aminohydrolases (Ntn hydrolases)"/>
    <property type="match status" value="1"/>
</dbReference>
<reference evidence="10" key="1">
    <citation type="submission" date="2023-07" db="EMBL/GenBank/DDBJ databases">
        <authorList>
            <consortium name="AG Swart"/>
            <person name="Singh M."/>
            <person name="Singh A."/>
            <person name="Seah K."/>
            <person name="Emmerich C."/>
        </authorList>
    </citation>
    <scope>NUCLEOTIDE SEQUENCE</scope>
    <source>
        <strain evidence="10">DP1</strain>
    </source>
</reference>
<dbReference type="Pfam" id="PF00227">
    <property type="entry name" value="Proteasome"/>
    <property type="match status" value="1"/>
</dbReference>
<evidence type="ECO:0000256" key="1">
    <source>
        <dbReference type="ARBA" id="ARBA00001198"/>
    </source>
</evidence>
<protein>
    <recommendedName>
        <fullName evidence="9">Proteasome subunit beta</fullName>
    </recommendedName>
</protein>
<organism evidence="10 11">
    <name type="scientific">Euplotes crassus</name>
    <dbReference type="NCBI Taxonomy" id="5936"/>
    <lineage>
        <taxon>Eukaryota</taxon>
        <taxon>Sar</taxon>
        <taxon>Alveolata</taxon>
        <taxon>Ciliophora</taxon>
        <taxon>Intramacronucleata</taxon>
        <taxon>Spirotrichea</taxon>
        <taxon>Hypotrichia</taxon>
        <taxon>Euplotida</taxon>
        <taxon>Euplotidae</taxon>
        <taxon>Moneuplotes</taxon>
    </lineage>
</organism>
<keyword evidence="3" id="KW-0645">Protease</keyword>
<comment type="subunit">
    <text evidence="9">Component of the proteasome complex.</text>
</comment>
<dbReference type="PANTHER" id="PTHR32194:SF4">
    <property type="entry name" value="PROTEASOME SUBUNIT BETA TYPE-7"/>
    <property type="match status" value="1"/>
</dbReference>
<evidence type="ECO:0000313" key="10">
    <source>
        <dbReference type="EMBL" id="CAI2377487.1"/>
    </source>
</evidence>
<dbReference type="PANTHER" id="PTHR32194">
    <property type="entry name" value="METALLOPROTEASE TLDD"/>
    <property type="match status" value="1"/>
</dbReference>
<evidence type="ECO:0000256" key="4">
    <source>
        <dbReference type="ARBA" id="ARBA00022698"/>
    </source>
</evidence>
<evidence type="ECO:0000256" key="6">
    <source>
        <dbReference type="ARBA" id="ARBA00022942"/>
    </source>
</evidence>
<dbReference type="GO" id="GO:0004298">
    <property type="term" value="F:threonine-type endopeptidase activity"/>
    <property type="evidence" value="ECO:0007669"/>
    <property type="project" value="UniProtKB-KW"/>
</dbReference>
<dbReference type="PROSITE" id="PS51476">
    <property type="entry name" value="PROTEASOME_BETA_2"/>
    <property type="match status" value="1"/>
</dbReference>
<gene>
    <name evidence="10" type="ORF">ECRASSUSDP1_LOCUS18873</name>
</gene>
<dbReference type="GO" id="GO:0005737">
    <property type="term" value="C:cytoplasm"/>
    <property type="evidence" value="ECO:0007669"/>
    <property type="project" value="UniProtKB-SubCell"/>
</dbReference>
<keyword evidence="5" id="KW-0378">Hydrolase</keyword>
<keyword evidence="2 9" id="KW-0963">Cytoplasm</keyword>
<dbReference type="GO" id="GO:0051603">
    <property type="term" value="P:proteolysis involved in protein catabolic process"/>
    <property type="evidence" value="ECO:0007669"/>
    <property type="project" value="InterPro"/>
</dbReference>
<dbReference type="GO" id="GO:0005634">
    <property type="term" value="C:nucleus"/>
    <property type="evidence" value="ECO:0007669"/>
    <property type="project" value="UniProtKB-SubCell"/>
</dbReference>
<evidence type="ECO:0000313" key="11">
    <source>
        <dbReference type="Proteomes" id="UP001295684"/>
    </source>
</evidence>
<dbReference type="InterPro" id="IPR016050">
    <property type="entry name" value="Proteasome_bsu_CS"/>
</dbReference>
<keyword evidence="11" id="KW-1185">Reference proteome</keyword>
<dbReference type="InterPro" id="IPR001353">
    <property type="entry name" value="Proteasome_sua/b"/>
</dbReference>